<dbReference type="Pfam" id="PF04203">
    <property type="entry name" value="Sortase"/>
    <property type="match status" value="1"/>
</dbReference>
<evidence type="ECO:0000313" key="4">
    <source>
        <dbReference type="EMBL" id="MFC7581146.1"/>
    </source>
</evidence>
<keyword evidence="3" id="KW-0812">Transmembrane</keyword>
<feature type="transmembrane region" description="Helical" evidence="3">
    <location>
        <begin position="283"/>
        <end position="302"/>
    </location>
</feature>
<keyword evidence="3" id="KW-0472">Membrane</keyword>
<reference evidence="5" key="1">
    <citation type="journal article" date="2019" name="Int. J. Syst. Evol. Microbiol.">
        <title>The Global Catalogue of Microorganisms (GCM) 10K type strain sequencing project: providing services to taxonomists for standard genome sequencing and annotation.</title>
        <authorList>
            <consortium name="The Broad Institute Genomics Platform"/>
            <consortium name="The Broad Institute Genome Sequencing Center for Infectious Disease"/>
            <person name="Wu L."/>
            <person name="Ma J."/>
        </authorList>
    </citation>
    <scope>NUCLEOTIDE SEQUENCE [LARGE SCALE GENOMIC DNA]</scope>
    <source>
        <strain evidence="5">CCUG 56698</strain>
    </source>
</reference>
<organism evidence="4 5">
    <name type="scientific">Schaalia naturae</name>
    <dbReference type="NCBI Taxonomy" id="635203"/>
    <lineage>
        <taxon>Bacteria</taxon>
        <taxon>Bacillati</taxon>
        <taxon>Actinomycetota</taxon>
        <taxon>Actinomycetes</taxon>
        <taxon>Actinomycetales</taxon>
        <taxon>Actinomycetaceae</taxon>
        <taxon>Schaalia</taxon>
    </lineage>
</organism>
<dbReference type="InterPro" id="IPR023365">
    <property type="entry name" value="Sortase_dom-sf"/>
</dbReference>
<keyword evidence="3" id="KW-1133">Transmembrane helix</keyword>
<dbReference type="InterPro" id="IPR042002">
    <property type="entry name" value="Sortase_C"/>
</dbReference>
<proteinExistence type="predicted"/>
<evidence type="ECO:0000313" key="5">
    <source>
        <dbReference type="Proteomes" id="UP001596527"/>
    </source>
</evidence>
<dbReference type="SUPFAM" id="SSF63817">
    <property type="entry name" value="Sortase"/>
    <property type="match status" value="1"/>
</dbReference>
<dbReference type="CDD" id="cd05827">
    <property type="entry name" value="Sortase_C"/>
    <property type="match status" value="1"/>
</dbReference>
<evidence type="ECO:0000256" key="2">
    <source>
        <dbReference type="SAM" id="MobiDB-lite"/>
    </source>
</evidence>
<dbReference type="Gene3D" id="2.40.260.10">
    <property type="entry name" value="Sortase"/>
    <property type="match status" value="1"/>
</dbReference>
<evidence type="ECO:0000256" key="1">
    <source>
        <dbReference type="ARBA" id="ARBA00022801"/>
    </source>
</evidence>
<feature type="region of interest" description="Disordered" evidence="2">
    <location>
        <begin position="1"/>
        <end position="27"/>
    </location>
</feature>
<dbReference type="InterPro" id="IPR005754">
    <property type="entry name" value="Sortase"/>
</dbReference>
<feature type="transmembrane region" description="Helical" evidence="3">
    <location>
        <begin position="37"/>
        <end position="59"/>
    </location>
</feature>
<evidence type="ECO:0000256" key="3">
    <source>
        <dbReference type="SAM" id="Phobius"/>
    </source>
</evidence>
<dbReference type="RefSeq" id="WP_380974113.1">
    <property type="nucleotide sequence ID" value="NZ_JBHTEF010000001.1"/>
</dbReference>
<dbReference type="NCBIfam" id="TIGR01076">
    <property type="entry name" value="sortase_fam"/>
    <property type="match status" value="1"/>
</dbReference>
<gene>
    <name evidence="4" type="ORF">ACFQWG_08040</name>
</gene>
<name>A0ABW2SLZ0_9ACTO</name>
<comment type="caution">
    <text evidence="4">The sequence shown here is derived from an EMBL/GenBank/DDBJ whole genome shotgun (WGS) entry which is preliminary data.</text>
</comment>
<keyword evidence="1" id="KW-0378">Hydrolase</keyword>
<keyword evidence="5" id="KW-1185">Reference proteome</keyword>
<sequence>MPSRIASQHARASSQTDGGAGEKGGGRRGWRLSWTSLIPALLALAGMLVLVYPTAAAWFSQYDQSRLIETRASEVADGDVSPSIAQQLAEAHEYNDLLSAGALLQANANVPTGAGTSEGGQLDYDSLLADPTGVMARLRIPAIDVDLPIYHGTSDATLLKGVGHLEGTSLPVGGEGTHSVLTGHRGLASATLFTNLDKVKEGDTFTIEVLDQVLTYQVIRTQVVDPSDTASLRATAGEDLVTLVTCTPLGINSQRILVTGERITPTPQEDLDAAGSVPDIPGFPWWAAALAAGVVLVGVFVWRAGYPRTPRRAGRAAARPGGADAPE</sequence>
<protein>
    <submittedName>
        <fullName evidence="4">Class C sortase</fullName>
    </submittedName>
</protein>
<dbReference type="NCBIfam" id="NF033745">
    <property type="entry name" value="class_C_sortase"/>
    <property type="match status" value="1"/>
</dbReference>
<dbReference type="Proteomes" id="UP001596527">
    <property type="component" value="Unassembled WGS sequence"/>
</dbReference>
<accession>A0ABW2SLZ0</accession>
<dbReference type="EMBL" id="JBHTEF010000001">
    <property type="protein sequence ID" value="MFC7581146.1"/>
    <property type="molecule type" value="Genomic_DNA"/>
</dbReference>